<proteinExistence type="inferred from homology"/>
<dbReference type="PANTHER" id="PTHR46795">
    <property type="entry name" value="ABC TRANSPORTER PERMEASE-RELATED-RELATED"/>
    <property type="match status" value="1"/>
</dbReference>
<evidence type="ECO:0000313" key="9">
    <source>
        <dbReference type="Proteomes" id="UP001256711"/>
    </source>
</evidence>
<keyword evidence="5 6" id="KW-0472">Membrane</keyword>
<feature type="transmembrane region" description="Helical" evidence="6">
    <location>
        <begin position="281"/>
        <end position="306"/>
    </location>
</feature>
<keyword evidence="3 6" id="KW-0812">Transmembrane</keyword>
<feature type="transmembrane region" description="Helical" evidence="6">
    <location>
        <begin position="226"/>
        <end position="251"/>
    </location>
</feature>
<dbReference type="InterPro" id="IPR052536">
    <property type="entry name" value="ABC-4_Integral_Memb_Prot"/>
</dbReference>
<feature type="transmembrane region" description="Helical" evidence="6">
    <location>
        <begin position="627"/>
        <end position="648"/>
    </location>
</feature>
<feature type="transmembrane region" description="Helical" evidence="6">
    <location>
        <begin position="100"/>
        <end position="133"/>
    </location>
</feature>
<name>A0AAW8U1R0_9ENTE</name>
<feature type="transmembrane region" description="Helical" evidence="6">
    <location>
        <begin position="593"/>
        <end position="615"/>
    </location>
</feature>
<feature type="transmembrane region" description="Helical" evidence="6">
    <location>
        <begin position="59"/>
        <end position="79"/>
    </location>
</feature>
<keyword evidence="2 6" id="KW-1003">Cell membrane</keyword>
<evidence type="ECO:0000313" key="8">
    <source>
        <dbReference type="EMBL" id="MDT2810627.1"/>
    </source>
</evidence>
<dbReference type="InterPro" id="IPR003838">
    <property type="entry name" value="ABC3_permease_C"/>
</dbReference>
<dbReference type="EMBL" id="JARQBJ010000004">
    <property type="protein sequence ID" value="MDT2810627.1"/>
    <property type="molecule type" value="Genomic_DNA"/>
</dbReference>
<dbReference type="InterPro" id="IPR027022">
    <property type="entry name" value="ABC_permease_BceB-typ"/>
</dbReference>
<dbReference type="GO" id="GO:0005886">
    <property type="term" value="C:plasma membrane"/>
    <property type="evidence" value="ECO:0007669"/>
    <property type="project" value="UniProtKB-SubCell"/>
</dbReference>
<dbReference type="Proteomes" id="UP001256711">
    <property type="component" value="Unassembled WGS sequence"/>
</dbReference>
<dbReference type="RefSeq" id="WP_311835524.1">
    <property type="nucleotide sequence ID" value="NZ_JARQBJ010000004.1"/>
</dbReference>
<dbReference type="PIRSF" id="PIRSF018968">
    <property type="entry name" value="ABC_permease_BceB"/>
    <property type="match status" value="1"/>
</dbReference>
<organism evidence="8 9">
    <name type="scientific">Enterococcus asini</name>
    <dbReference type="NCBI Taxonomy" id="57732"/>
    <lineage>
        <taxon>Bacteria</taxon>
        <taxon>Bacillati</taxon>
        <taxon>Bacillota</taxon>
        <taxon>Bacilli</taxon>
        <taxon>Lactobacillales</taxon>
        <taxon>Enterococcaceae</taxon>
        <taxon>Enterococcus</taxon>
    </lineage>
</organism>
<comment type="caution">
    <text evidence="8">The sequence shown here is derived from an EMBL/GenBank/DDBJ whole genome shotgun (WGS) entry which is preliminary data.</text>
</comment>
<evidence type="ECO:0000256" key="2">
    <source>
        <dbReference type="ARBA" id="ARBA00022475"/>
    </source>
</evidence>
<protein>
    <submittedName>
        <fullName evidence="8">FtsX-like permease family protein</fullName>
    </submittedName>
</protein>
<feature type="transmembrane region" description="Helical" evidence="6">
    <location>
        <begin position="21"/>
        <end position="39"/>
    </location>
</feature>
<evidence type="ECO:0000256" key="4">
    <source>
        <dbReference type="ARBA" id="ARBA00022989"/>
    </source>
</evidence>
<comment type="subcellular location">
    <subcellularLocation>
        <location evidence="1 6">Cell membrane</location>
        <topology evidence="1 6">Multi-pass membrane protein</topology>
    </subcellularLocation>
</comment>
<feature type="transmembrane region" description="Helical" evidence="6">
    <location>
        <begin position="153"/>
        <end position="176"/>
    </location>
</feature>
<keyword evidence="4 6" id="KW-1133">Transmembrane helix</keyword>
<dbReference type="Pfam" id="PF02687">
    <property type="entry name" value="FtsX"/>
    <property type="match status" value="1"/>
</dbReference>
<evidence type="ECO:0000256" key="6">
    <source>
        <dbReference type="PIRNR" id="PIRNR018968"/>
    </source>
</evidence>
<evidence type="ECO:0000256" key="3">
    <source>
        <dbReference type="ARBA" id="ARBA00022692"/>
    </source>
</evidence>
<feature type="domain" description="ABC3 transporter permease C-terminal" evidence="7">
    <location>
        <begin position="63"/>
        <end position="180"/>
    </location>
</feature>
<evidence type="ECO:0000259" key="7">
    <source>
        <dbReference type="Pfam" id="PF02687"/>
    </source>
</evidence>
<evidence type="ECO:0000256" key="5">
    <source>
        <dbReference type="ARBA" id="ARBA00023136"/>
    </source>
</evidence>
<reference evidence="8" key="1">
    <citation type="submission" date="2023-03" db="EMBL/GenBank/DDBJ databases">
        <authorList>
            <person name="Shen W."/>
            <person name="Cai J."/>
        </authorList>
    </citation>
    <scope>NUCLEOTIDE SEQUENCE</scope>
    <source>
        <strain evidence="8">B226-2</strain>
    </source>
</reference>
<sequence length="662" mass="74876">MFYGKLALSNLKKNKRAYLPFLLSMLFLVAINTMVQLVVTNQGMKELPGAGEALQMFSLGQWVILFFSLLFALYTNSFLLKQRKKEFGLYNILGLGKRELFHLLFWESCASFALVILLGILLGLVLTRLSFLLLIRFMVLQSGFAFQVNPSDFGWIILLFAVLFLLLFAVNCLQMWRMNPIELLQGSKTGEKMPKANWFMAVLGLVTLGAGYYISVTIQDPIDALLLFFVAVILVIIGTYCLFMAGSIALLQVLKKRKGYYYQTKHFINVSSMIYRMKQNAAGLASICILSTMVLVTVATTASLYFGQRDILDYRYPTDIAIEMKEEPTELLAKVRQKSEAAEVTLRNEKQLITSDPILFLQKSNSKFQVAKQEMGSMKDAAMVTFTDLDNYQTLSGEKPTLAKGEVLVFTVSGPTPQKAINLSGQEFTIKENLTELPGYEDEWEGMVNVYLVVMPDWATIQNMLDDWFATAGPDFAKNRLPNYRVSFDFTAPKDQRLAFANALETELTNTYGGFEEGFSVNSRDAFEENSKQITGGFFFLGILFGVTFTIATGMIIYYKQISEGLDDQDRFAILQKVGMSHQEVKSVIHTQVLMVFAFPLLVAIVHLAFAFPIIRNLLILFGLVNWQLFLLTTVVVVALFGLLYFFIYRITAKSYYQIVER</sequence>
<dbReference type="AlphaFoldDB" id="A0AAW8U1R0"/>
<comment type="similarity">
    <text evidence="6">Belongs to the ABC-4 integral membrane protein family.</text>
</comment>
<feature type="transmembrane region" description="Helical" evidence="6">
    <location>
        <begin position="196"/>
        <end position="214"/>
    </location>
</feature>
<keyword evidence="6" id="KW-0813">Transport</keyword>
<accession>A0AAW8U1R0</accession>
<dbReference type="GO" id="GO:0055085">
    <property type="term" value="P:transmembrane transport"/>
    <property type="evidence" value="ECO:0007669"/>
    <property type="project" value="UniProtKB-UniRule"/>
</dbReference>
<feature type="transmembrane region" description="Helical" evidence="6">
    <location>
        <begin position="538"/>
        <end position="559"/>
    </location>
</feature>
<evidence type="ECO:0000256" key="1">
    <source>
        <dbReference type="ARBA" id="ARBA00004651"/>
    </source>
</evidence>
<gene>
    <name evidence="8" type="ORF">P7H43_09020</name>
</gene>
<dbReference type="PANTHER" id="PTHR46795:SF3">
    <property type="entry name" value="ABC TRANSPORTER PERMEASE"/>
    <property type="match status" value="1"/>
</dbReference>